<dbReference type="InterPro" id="IPR050314">
    <property type="entry name" value="Glycosyl_Hydrlase_18"/>
</dbReference>
<dbReference type="SUPFAM" id="SSF56112">
    <property type="entry name" value="Protein kinase-like (PK-like)"/>
    <property type="match status" value="1"/>
</dbReference>
<comment type="similarity">
    <text evidence="1">Belongs to the glycosyl hydrolase 18 family. Chitinase class V subfamily.</text>
</comment>
<dbReference type="SMART" id="SM00636">
    <property type="entry name" value="Glyco_18"/>
    <property type="match status" value="1"/>
</dbReference>
<dbReference type="PANTHER" id="PTHR11177:SF362">
    <property type="entry name" value="CLASS V CHITINASE-LIKE"/>
    <property type="match status" value="1"/>
</dbReference>
<dbReference type="GO" id="GO:0005975">
    <property type="term" value="P:carbohydrate metabolic process"/>
    <property type="evidence" value="ECO:0007669"/>
    <property type="project" value="InterPro"/>
</dbReference>
<dbReference type="Proteomes" id="UP001168877">
    <property type="component" value="Unassembled WGS sequence"/>
</dbReference>
<gene>
    <name evidence="9" type="ORF">LWI29_024598</name>
</gene>
<dbReference type="GO" id="GO:0004568">
    <property type="term" value="F:chitinase activity"/>
    <property type="evidence" value="ECO:0007669"/>
    <property type="project" value="TreeGrafter"/>
</dbReference>
<keyword evidence="3" id="KW-0378">Hydrolase</keyword>
<evidence type="ECO:0000256" key="4">
    <source>
        <dbReference type="ARBA" id="ARBA00023180"/>
    </source>
</evidence>
<dbReference type="GO" id="GO:0008061">
    <property type="term" value="F:chitin binding"/>
    <property type="evidence" value="ECO:0007669"/>
    <property type="project" value="InterPro"/>
</dbReference>
<dbReference type="GO" id="GO:0005576">
    <property type="term" value="C:extracellular region"/>
    <property type="evidence" value="ECO:0007669"/>
    <property type="project" value="TreeGrafter"/>
</dbReference>
<dbReference type="PANTHER" id="PTHR11177">
    <property type="entry name" value="CHITINASE"/>
    <property type="match status" value="1"/>
</dbReference>
<evidence type="ECO:0000256" key="1">
    <source>
        <dbReference type="ARBA" id="ARBA00008682"/>
    </source>
</evidence>
<dbReference type="Gene3D" id="3.30.200.20">
    <property type="entry name" value="Phosphorylase Kinase, domain 1"/>
    <property type="match status" value="1"/>
</dbReference>
<dbReference type="Pfam" id="PF00704">
    <property type="entry name" value="Glyco_hydro_18"/>
    <property type="match status" value="1"/>
</dbReference>
<evidence type="ECO:0000259" key="8">
    <source>
        <dbReference type="PROSITE" id="PS51910"/>
    </source>
</evidence>
<feature type="chain" id="PRO_5041204827" description="GH18 domain-containing protein" evidence="7">
    <location>
        <begin position="25"/>
        <end position="574"/>
    </location>
</feature>
<evidence type="ECO:0000313" key="9">
    <source>
        <dbReference type="EMBL" id="KAK0601475.1"/>
    </source>
</evidence>
<organism evidence="9 10">
    <name type="scientific">Acer saccharum</name>
    <name type="common">Sugar maple</name>
    <dbReference type="NCBI Taxonomy" id="4024"/>
    <lineage>
        <taxon>Eukaryota</taxon>
        <taxon>Viridiplantae</taxon>
        <taxon>Streptophyta</taxon>
        <taxon>Embryophyta</taxon>
        <taxon>Tracheophyta</taxon>
        <taxon>Spermatophyta</taxon>
        <taxon>Magnoliopsida</taxon>
        <taxon>eudicotyledons</taxon>
        <taxon>Gunneridae</taxon>
        <taxon>Pentapetalae</taxon>
        <taxon>rosids</taxon>
        <taxon>malvids</taxon>
        <taxon>Sapindales</taxon>
        <taxon>Sapindaceae</taxon>
        <taxon>Hippocastanoideae</taxon>
        <taxon>Acereae</taxon>
        <taxon>Acer</taxon>
    </lineage>
</organism>
<keyword evidence="5" id="KW-0326">Glycosidase</keyword>
<protein>
    <recommendedName>
        <fullName evidence="8">GH18 domain-containing protein</fullName>
    </recommendedName>
</protein>
<dbReference type="GO" id="GO:0006032">
    <property type="term" value="P:chitin catabolic process"/>
    <property type="evidence" value="ECO:0007669"/>
    <property type="project" value="TreeGrafter"/>
</dbReference>
<dbReference type="Gene3D" id="3.20.20.80">
    <property type="entry name" value="Glycosidases"/>
    <property type="match status" value="1"/>
</dbReference>
<dbReference type="InterPro" id="IPR017853">
    <property type="entry name" value="GH"/>
</dbReference>
<sequence>MMSERIIFILYILLISFKSQPSKAQPWVRVGYFFYEEDQDYFPIPNIDSSLFTHLICGFAALNSTSYELSLSDSDHLRFSIFTKTVKIKNPSVTTLLSIGGRTDTSVFPSMASDSFYRKSFIDSSIKMARLFGFEGLDLWWVDDMSNLDILFEEWQDAITLEARNSTGSKLILTAAVNYAPRIHSYNYPVESIQQHLDWVHVRHCVDLFPDRWPNFTAAPNALYNPSSTVCSTDLGITAWINVGLSAKKIVLFLPCFGFSWTLVNPKENGIGAPATGVAKGVKIRYLEIKNNISLYRAKVTFDKNYVVNYFTIGTSWIAFDDVESIQFKVSYAKQKGLLGYFVWQIAYDDNWVLSQAAAHELEGNKGGQNNSAAPKVFIILPIIAAVIILLLGLVIYFRWKRKLKLKVQESRRQVNNRASAAGDFNANAPNLASYSFAYIEAATNRFSMENKLGEGGYGPVYKAALPDGQQVAVKKLSKTSTQGYEDGYAPPEYLKKGIYSTKSDVYSFGVLLLQIISGKRVSILYGENDNLSLLAYAYELWKDGKGMEFMDPSRLKDHPCWKFLRCLEMKLPI</sequence>
<keyword evidence="4" id="KW-0325">Glycoprotein</keyword>
<feature type="domain" description="GH18" evidence="8">
    <location>
        <begin position="27"/>
        <end position="365"/>
    </location>
</feature>
<keyword evidence="6" id="KW-0472">Membrane</keyword>
<evidence type="ECO:0000256" key="6">
    <source>
        <dbReference type="SAM" id="Phobius"/>
    </source>
</evidence>
<dbReference type="EMBL" id="JAUESC010000003">
    <property type="protein sequence ID" value="KAK0601475.1"/>
    <property type="molecule type" value="Genomic_DNA"/>
</dbReference>
<evidence type="ECO:0000256" key="2">
    <source>
        <dbReference type="ARBA" id="ARBA00022729"/>
    </source>
</evidence>
<keyword evidence="6" id="KW-1133">Transmembrane helix</keyword>
<dbReference type="PROSITE" id="PS51910">
    <property type="entry name" value="GH18_2"/>
    <property type="match status" value="1"/>
</dbReference>
<dbReference type="InterPro" id="IPR011009">
    <property type="entry name" value="Kinase-like_dom_sf"/>
</dbReference>
<dbReference type="Pfam" id="PF07714">
    <property type="entry name" value="PK_Tyr_Ser-Thr"/>
    <property type="match status" value="1"/>
</dbReference>
<reference evidence="9" key="2">
    <citation type="submission" date="2023-06" db="EMBL/GenBank/DDBJ databases">
        <authorList>
            <person name="Swenson N.G."/>
            <person name="Wegrzyn J.L."/>
            <person name="Mcevoy S.L."/>
        </authorList>
    </citation>
    <scope>NUCLEOTIDE SEQUENCE</scope>
    <source>
        <strain evidence="9">NS2018</strain>
        <tissue evidence="9">Leaf</tissue>
    </source>
</reference>
<dbReference type="SUPFAM" id="SSF54556">
    <property type="entry name" value="Chitinase insertion domain"/>
    <property type="match status" value="1"/>
</dbReference>
<dbReference type="InterPro" id="IPR001223">
    <property type="entry name" value="Glyco_hydro18_cat"/>
</dbReference>
<name>A0AA39T5V5_ACESA</name>
<keyword evidence="6" id="KW-0812">Transmembrane</keyword>
<dbReference type="FunFam" id="3.10.50.10:FF:000003">
    <property type="entry name" value="Class V chitinase CHIT5b"/>
    <property type="match status" value="1"/>
</dbReference>
<dbReference type="GO" id="GO:0004672">
    <property type="term" value="F:protein kinase activity"/>
    <property type="evidence" value="ECO:0007669"/>
    <property type="project" value="InterPro"/>
</dbReference>
<dbReference type="AlphaFoldDB" id="A0AA39T5V5"/>
<feature type="signal peptide" evidence="7">
    <location>
        <begin position="1"/>
        <end position="24"/>
    </location>
</feature>
<keyword evidence="10" id="KW-1185">Reference proteome</keyword>
<dbReference type="SUPFAM" id="SSF51445">
    <property type="entry name" value="(Trans)glycosidases"/>
    <property type="match status" value="1"/>
</dbReference>
<proteinExistence type="inferred from homology"/>
<evidence type="ECO:0000313" key="10">
    <source>
        <dbReference type="Proteomes" id="UP001168877"/>
    </source>
</evidence>
<evidence type="ECO:0000256" key="3">
    <source>
        <dbReference type="ARBA" id="ARBA00022801"/>
    </source>
</evidence>
<keyword evidence="2 7" id="KW-0732">Signal</keyword>
<evidence type="ECO:0000256" key="5">
    <source>
        <dbReference type="ARBA" id="ARBA00023295"/>
    </source>
</evidence>
<feature type="transmembrane region" description="Helical" evidence="6">
    <location>
        <begin position="377"/>
        <end position="398"/>
    </location>
</feature>
<dbReference type="Gene3D" id="1.10.510.10">
    <property type="entry name" value="Transferase(Phosphotransferase) domain 1"/>
    <property type="match status" value="1"/>
</dbReference>
<dbReference type="InterPro" id="IPR029070">
    <property type="entry name" value="Chitinase_insertion_sf"/>
</dbReference>
<reference evidence="9" key="1">
    <citation type="journal article" date="2022" name="Plant J.">
        <title>Strategies of tolerance reflected in two North American maple genomes.</title>
        <authorList>
            <person name="McEvoy S.L."/>
            <person name="Sezen U.U."/>
            <person name="Trouern-Trend A."/>
            <person name="McMahon S.M."/>
            <person name="Schaberg P.G."/>
            <person name="Yang J."/>
            <person name="Wegrzyn J.L."/>
            <person name="Swenson N.G."/>
        </authorList>
    </citation>
    <scope>NUCLEOTIDE SEQUENCE</scope>
    <source>
        <strain evidence="9">NS2018</strain>
    </source>
</reference>
<dbReference type="Gene3D" id="3.10.50.10">
    <property type="match status" value="1"/>
</dbReference>
<dbReference type="InterPro" id="IPR001245">
    <property type="entry name" value="Ser-Thr/Tyr_kinase_cat_dom"/>
</dbReference>
<dbReference type="InterPro" id="IPR011583">
    <property type="entry name" value="Chitinase_II/V-like_cat"/>
</dbReference>
<comment type="caution">
    <text evidence="9">The sequence shown here is derived from an EMBL/GenBank/DDBJ whole genome shotgun (WGS) entry which is preliminary data.</text>
</comment>
<evidence type="ECO:0000256" key="7">
    <source>
        <dbReference type="SAM" id="SignalP"/>
    </source>
</evidence>
<accession>A0AA39T5V5</accession>